<keyword evidence="6 8" id="KW-0472">Membrane</keyword>
<evidence type="ECO:0000256" key="3">
    <source>
        <dbReference type="ARBA" id="ARBA00022475"/>
    </source>
</evidence>
<evidence type="ECO:0000256" key="2">
    <source>
        <dbReference type="ARBA" id="ARBA00006448"/>
    </source>
</evidence>
<evidence type="ECO:0000259" key="9">
    <source>
        <dbReference type="Pfam" id="PF04239"/>
    </source>
</evidence>
<dbReference type="RefSeq" id="WP_188631094.1">
    <property type="nucleotide sequence ID" value="NZ_BMNQ01000001.1"/>
</dbReference>
<keyword evidence="5 8" id="KW-1133">Transmembrane helix</keyword>
<reference evidence="10" key="2">
    <citation type="submission" date="2020-09" db="EMBL/GenBank/DDBJ databases">
        <authorList>
            <person name="Sun Q."/>
            <person name="Ohkuma M."/>
        </authorList>
    </citation>
    <scope>NUCLEOTIDE SEQUENCE</scope>
    <source>
        <strain evidence="10">JCM 12580</strain>
    </source>
</reference>
<dbReference type="Pfam" id="PF04239">
    <property type="entry name" value="DUF421"/>
    <property type="match status" value="1"/>
</dbReference>
<dbReference type="InterPro" id="IPR007353">
    <property type="entry name" value="DUF421"/>
</dbReference>
<dbReference type="PANTHER" id="PTHR34582:SF2">
    <property type="entry name" value="UPF0702 TRANSMEMBRANE PROTEIN YDFR"/>
    <property type="match status" value="1"/>
</dbReference>
<feature type="coiled-coil region" evidence="7">
    <location>
        <begin position="176"/>
        <end position="203"/>
    </location>
</feature>
<evidence type="ECO:0000256" key="8">
    <source>
        <dbReference type="SAM" id="Phobius"/>
    </source>
</evidence>
<reference evidence="10" key="1">
    <citation type="journal article" date="2014" name="Int. J. Syst. Evol. Microbiol.">
        <title>Complete genome sequence of Corynebacterium casei LMG S-19264T (=DSM 44701T), isolated from a smear-ripened cheese.</title>
        <authorList>
            <consortium name="US DOE Joint Genome Institute (JGI-PGF)"/>
            <person name="Walter F."/>
            <person name="Albersmeier A."/>
            <person name="Kalinowski J."/>
            <person name="Ruckert C."/>
        </authorList>
    </citation>
    <scope>NUCLEOTIDE SEQUENCE</scope>
    <source>
        <strain evidence="10">JCM 12580</strain>
    </source>
</reference>
<evidence type="ECO:0000256" key="4">
    <source>
        <dbReference type="ARBA" id="ARBA00022692"/>
    </source>
</evidence>
<gene>
    <name evidence="10" type="ORF">GCM10007063_01070</name>
</gene>
<comment type="similarity">
    <text evidence="2">Belongs to the UPF0702 family.</text>
</comment>
<comment type="subcellular location">
    <subcellularLocation>
        <location evidence="1">Cell membrane</location>
        <topology evidence="1">Multi-pass membrane protein</topology>
    </subcellularLocation>
</comment>
<dbReference type="Gene3D" id="3.30.240.20">
    <property type="entry name" value="bsu07140 like domains"/>
    <property type="match status" value="1"/>
</dbReference>
<organism evidence="10 11">
    <name type="scientific">Lentibacillus kapialis</name>
    <dbReference type="NCBI Taxonomy" id="340214"/>
    <lineage>
        <taxon>Bacteria</taxon>
        <taxon>Bacillati</taxon>
        <taxon>Bacillota</taxon>
        <taxon>Bacilli</taxon>
        <taxon>Bacillales</taxon>
        <taxon>Bacillaceae</taxon>
        <taxon>Lentibacillus</taxon>
    </lineage>
</organism>
<evidence type="ECO:0000256" key="1">
    <source>
        <dbReference type="ARBA" id="ARBA00004651"/>
    </source>
</evidence>
<dbReference type="PANTHER" id="PTHR34582">
    <property type="entry name" value="UPF0702 TRANSMEMBRANE PROTEIN YCAP"/>
    <property type="match status" value="1"/>
</dbReference>
<dbReference type="EMBL" id="BMNQ01000001">
    <property type="protein sequence ID" value="GGJ82379.1"/>
    <property type="molecule type" value="Genomic_DNA"/>
</dbReference>
<name>A0A917PKN7_9BACI</name>
<feature type="domain" description="YetF C-terminal" evidence="9">
    <location>
        <begin position="80"/>
        <end position="203"/>
    </location>
</feature>
<evidence type="ECO:0000313" key="10">
    <source>
        <dbReference type="EMBL" id="GGJ82379.1"/>
    </source>
</evidence>
<comment type="caution">
    <text evidence="10">The sequence shown here is derived from an EMBL/GenBank/DDBJ whole genome shotgun (WGS) entry which is preliminary data.</text>
</comment>
<evidence type="ECO:0000256" key="7">
    <source>
        <dbReference type="SAM" id="Coils"/>
    </source>
</evidence>
<protein>
    <submittedName>
        <fullName evidence="10">DUF421 domain-containing protein</fullName>
    </submittedName>
</protein>
<keyword evidence="4 8" id="KW-0812">Transmembrane</keyword>
<keyword evidence="11" id="KW-1185">Reference proteome</keyword>
<feature type="transmembrane region" description="Helical" evidence="8">
    <location>
        <begin position="55"/>
        <end position="75"/>
    </location>
</feature>
<sequence length="218" mass="24709">MELDWVWKSILIVIAGTFLLRLAGRKSISQMTLPQTVIMIGIGSLLIQPVSGKNVWVTIAVGVILIMTLFVMEYAQVKGNIFEKIITGKSKVLIENGTVNEQNMKKLRMTVDQLEMNLRMKNVKSIDDVEWATLEPNGQVGFSLKNESQPVTKKEFNQLSSDVQQILGQLSVDTHITQLRAQLADLNDEIVQMKTKRDMFKELDENEPEEHSSPKHMQ</sequence>
<dbReference type="AlphaFoldDB" id="A0A917PKN7"/>
<keyword evidence="7" id="KW-0175">Coiled coil</keyword>
<dbReference type="Proteomes" id="UP000658382">
    <property type="component" value="Unassembled WGS sequence"/>
</dbReference>
<keyword evidence="3" id="KW-1003">Cell membrane</keyword>
<proteinExistence type="inferred from homology"/>
<evidence type="ECO:0000256" key="6">
    <source>
        <dbReference type="ARBA" id="ARBA00023136"/>
    </source>
</evidence>
<feature type="transmembrane region" description="Helical" evidence="8">
    <location>
        <begin position="6"/>
        <end position="24"/>
    </location>
</feature>
<evidence type="ECO:0000313" key="11">
    <source>
        <dbReference type="Proteomes" id="UP000658382"/>
    </source>
</evidence>
<evidence type="ECO:0000256" key="5">
    <source>
        <dbReference type="ARBA" id="ARBA00022989"/>
    </source>
</evidence>
<accession>A0A917PKN7</accession>
<feature type="transmembrane region" description="Helical" evidence="8">
    <location>
        <begin position="31"/>
        <end position="49"/>
    </location>
</feature>
<dbReference type="InterPro" id="IPR023090">
    <property type="entry name" value="UPF0702_alpha/beta_dom_sf"/>
</dbReference>
<dbReference type="GO" id="GO:0005886">
    <property type="term" value="C:plasma membrane"/>
    <property type="evidence" value="ECO:0007669"/>
    <property type="project" value="UniProtKB-SubCell"/>
</dbReference>